<comment type="pathway">
    <text evidence="5 14">Cofactor biosynthesis; adenosylcobalamin biosynthesis; adenosylcobalamin from cob(II)yrinate a,c-diamide: step 6/7.</text>
</comment>
<dbReference type="PIRSF" id="PIRSF006135">
    <property type="entry name" value="CobU"/>
    <property type="match status" value="1"/>
</dbReference>
<comment type="catalytic activity">
    <reaction evidence="2 14">
        <text>adenosylcob(III)inamide phosphate + GTP + H(+) = adenosylcob(III)inamide-GDP + diphosphate</text>
        <dbReference type="Rhea" id="RHEA:22712"/>
        <dbReference type="ChEBI" id="CHEBI:15378"/>
        <dbReference type="ChEBI" id="CHEBI:33019"/>
        <dbReference type="ChEBI" id="CHEBI:37565"/>
        <dbReference type="ChEBI" id="CHEBI:58502"/>
        <dbReference type="ChEBI" id="CHEBI:60487"/>
        <dbReference type="EC" id="2.7.7.62"/>
    </reaction>
</comment>
<dbReference type="GO" id="GO:0016779">
    <property type="term" value="F:nucleotidyltransferase activity"/>
    <property type="evidence" value="ECO:0007669"/>
    <property type="project" value="UniProtKB-KW"/>
</dbReference>
<accession>A0ABS1DBL1</accession>
<keyword evidence="9 14" id="KW-0808">Transferase</keyword>
<evidence type="ECO:0000256" key="4">
    <source>
        <dbReference type="ARBA" id="ARBA00003889"/>
    </source>
</evidence>
<comment type="similarity">
    <text evidence="7 14">Belongs to the CobU/CobP family.</text>
</comment>
<keyword evidence="15" id="KW-0548">Nucleotidyltransferase</keyword>
<dbReference type="EC" id="2.7.1.156" evidence="14"/>
<evidence type="ECO:0000256" key="10">
    <source>
        <dbReference type="ARBA" id="ARBA00022741"/>
    </source>
</evidence>
<protein>
    <recommendedName>
        <fullName evidence="14">Bifunctional adenosylcobalamin biosynthesis protein</fullName>
        <ecNumber evidence="14">2.7.1.156</ecNumber>
        <ecNumber evidence="14">2.7.7.62</ecNumber>
    </recommendedName>
</protein>
<dbReference type="NCBIfam" id="NF004469">
    <property type="entry name" value="PRK05800.1"/>
    <property type="match status" value="1"/>
</dbReference>
<dbReference type="CDD" id="cd00544">
    <property type="entry name" value="CobU"/>
    <property type="match status" value="1"/>
</dbReference>
<dbReference type="SUPFAM" id="SSF52540">
    <property type="entry name" value="P-loop containing nucleoside triphosphate hydrolases"/>
    <property type="match status" value="1"/>
</dbReference>
<reference evidence="15 16" key="1">
    <citation type="journal article" date="2020" name="Microorganisms">
        <title>Osmotic Adaptation and Compatible Solute Biosynthesis of Phototrophic Bacteria as Revealed from Genome Analyses.</title>
        <authorList>
            <person name="Imhoff J.F."/>
            <person name="Rahn T."/>
            <person name="Kunzel S."/>
            <person name="Keller A."/>
            <person name="Neulinger S.C."/>
        </authorList>
    </citation>
    <scope>NUCLEOTIDE SEQUENCE [LARGE SCALE GENOMIC DNA]</scope>
    <source>
        <strain evidence="15 16">DSM 9895</strain>
    </source>
</reference>
<comment type="catalytic activity">
    <reaction evidence="1 14">
        <text>adenosylcob(III)inamide + ATP = adenosylcob(III)inamide phosphate + ADP + H(+)</text>
        <dbReference type="Rhea" id="RHEA:15769"/>
        <dbReference type="ChEBI" id="CHEBI:2480"/>
        <dbReference type="ChEBI" id="CHEBI:15378"/>
        <dbReference type="ChEBI" id="CHEBI:30616"/>
        <dbReference type="ChEBI" id="CHEBI:58502"/>
        <dbReference type="ChEBI" id="CHEBI:456216"/>
        <dbReference type="EC" id="2.7.1.156"/>
    </reaction>
</comment>
<evidence type="ECO:0000313" key="15">
    <source>
        <dbReference type="EMBL" id="MBK1667843.1"/>
    </source>
</evidence>
<sequence>MTAPTETVRATLVLGGQRSGKSAYAERLVEAQPGACVYLATAEAHDSEMARRIAEHRARRGSRWSTVEAPLDLPGALAHAAGPERTVLVDCLTLWLSNLLGHERDAAAERARLCDALAELRGPAVLVSNEVGQGVIPDNKLARVFADEAGRLHQAVAAVAGRVLFVTAGLPQTLKDTAHT</sequence>
<proteinExistence type="inferred from homology"/>
<evidence type="ECO:0000256" key="12">
    <source>
        <dbReference type="ARBA" id="ARBA00022840"/>
    </source>
</evidence>
<comment type="pathway">
    <text evidence="6 14">Cofactor biosynthesis; adenosylcobalamin biosynthesis; adenosylcobalamin from cob(II)yrinate a,c-diamide: step 5/7.</text>
</comment>
<evidence type="ECO:0000256" key="5">
    <source>
        <dbReference type="ARBA" id="ARBA00004692"/>
    </source>
</evidence>
<organism evidence="15 16">
    <name type="scientific">Rhodovibrio sodomensis</name>
    <dbReference type="NCBI Taxonomy" id="1088"/>
    <lineage>
        <taxon>Bacteria</taxon>
        <taxon>Pseudomonadati</taxon>
        <taxon>Pseudomonadota</taxon>
        <taxon>Alphaproteobacteria</taxon>
        <taxon>Rhodospirillales</taxon>
        <taxon>Rhodovibrionaceae</taxon>
        <taxon>Rhodovibrio</taxon>
    </lineage>
</organism>
<keyword evidence="13 14" id="KW-0342">GTP-binding</keyword>
<dbReference type="Pfam" id="PF02283">
    <property type="entry name" value="CobU"/>
    <property type="match status" value="1"/>
</dbReference>
<dbReference type="PANTHER" id="PTHR34848">
    <property type="match status" value="1"/>
</dbReference>
<dbReference type="EMBL" id="NRRL01000012">
    <property type="protein sequence ID" value="MBK1667843.1"/>
    <property type="molecule type" value="Genomic_DNA"/>
</dbReference>
<keyword evidence="10 14" id="KW-0547">Nucleotide-binding</keyword>
<dbReference type="InterPro" id="IPR027417">
    <property type="entry name" value="P-loop_NTPase"/>
</dbReference>
<evidence type="ECO:0000256" key="3">
    <source>
        <dbReference type="ARBA" id="ARBA00001522"/>
    </source>
</evidence>
<comment type="caution">
    <text evidence="15">The sequence shown here is derived from an EMBL/GenBank/DDBJ whole genome shotgun (WGS) entry which is preliminary data.</text>
</comment>
<keyword evidence="8 14" id="KW-0169">Cobalamin biosynthesis</keyword>
<comment type="function">
    <text evidence="4 14">Catalyzes ATP-dependent phosphorylation of adenosylcobinamide and addition of GMP to adenosylcobinamide phosphate.</text>
</comment>
<evidence type="ECO:0000256" key="13">
    <source>
        <dbReference type="ARBA" id="ARBA00023134"/>
    </source>
</evidence>
<evidence type="ECO:0000313" key="16">
    <source>
        <dbReference type="Proteomes" id="UP001296873"/>
    </source>
</evidence>
<name>A0ABS1DBL1_9PROT</name>
<dbReference type="Proteomes" id="UP001296873">
    <property type="component" value="Unassembled WGS sequence"/>
</dbReference>
<dbReference type="PANTHER" id="PTHR34848:SF1">
    <property type="entry name" value="BIFUNCTIONAL ADENOSYLCOBALAMIN BIOSYNTHESIS PROTEIN COBU"/>
    <property type="match status" value="1"/>
</dbReference>
<dbReference type="GO" id="GO:0016301">
    <property type="term" value="F:kinase activity"/>
    <property type="evidence" value="ECO:0007669"/>
    <property type="project" value="UniProtKB-KW"/>
</dbReference>
<dbReference type="RefSeq" id="WP_200340001.1">
    <property type="nucleotide sequence ID" value="NZ_NRRL01000012.1"/>
</dbReference>
<evidence type="ECO:0000256" key="1">
    <source>
        <dbReference type="ARBA" id="ARBA00000312"/>
    </source>
</evidence>
<evidence type="ECO:0000256" key="9">
    <source>
        <dbReference type="ARBA" id="ARBA00022679"/>
    </source>
</evidence>
<dbReference type="EC" id="2.7.7.62" evidence="14"/>
<evidence type="ECO:0000256" key="2">
    <source>
        <dbReference type="ARBA" id="ARBA00000711"/>
    </source>
</evidence>
<comment type="catalytic activity">
    <reaction evidence="3">
        <text>adenosylcob(III)inamide + GTP = adenosylcob(III)inamide phosphate + GDP + H(+)</text>
        <dbReference type="Rhea" id="RHEA:15765"/>
        <dbReference type="ChEBI" id="CHEBI:2480"/>
        <dbReference type="ChEBI" id="CHEBI:15378"/>
        <dbReference type="ChEBI" id="CHEBI:37565"/>
        <dbReference type="ChEBI" id="CHEBI:58189"/>
        <dbReference type="ChEBI" id="CHEBI:58502"/>
        <dbReference type="EC" id="2.7.1.156"/>
    </reaction>
</comment>
<dbReference type="InterPro" id="IPR003203">
    <property type="entry name" value="CobU/CobP"/>
</dbReference>
<evidence type="ECO:0000256" key="7">
    <source>
        <dbReference type="ARBA" id="ARBA00007490"/>
    </source>
</evidence>
<evidence type="ECO:0000256" key="11">
    <source>
        <dbReference type="ARBA" id="ARBA00022777"/>
    </source>
</evidence>
<evidence type="ECO:0000256" key="6">
    <source>
        <dbReference type="ARBA" id="ARBA00005159"/>
    </source>
</evidence>
<evidence type="ECO:0000256" key="8">
    <source>
        <dbReference type="ARBA" id="ARBA00022573"/>
    </source>
</evidence>
<gene>
    <name evidence="15" type="ORF">CKO28_07315</name>
</gene>
<dbReference type="Gene3D" id="3.40.50.300">
    <property type="entry name" value="P-loop containing nucleotide triphosphate hydrolases"/>
    <property type="match status" value="1"/>
</dbReference>
<evidence type="ECO:0000256" key="14">
    <source>
        <dbReference type="PIRNR" id="PIRNR006135"/>
    </source>
</evidence>
<keyword evidence="12 14" id="KW-0067">ATP-binding</keyword>
<keyword evidence="16" id="KW-1185">Reference proteome</keyword>
<keyword evidence="11 14" id="KW-0418">Kinase</keyword>